<evidence type="ECO:0000256" key="1">
    <source>
        <dbReference type="ARBA" id="ARBA00004370"/>
    </source>
</evidence>
<dbReference type="Gene3D" id="2.60.40.60">
    <property type="entry name" value="Cadherins"/>
    <property type="match status" value="1"/>
</dbReference>
<evidence type="ECO:0000256" key="2">
    <source>
        <dbReference type="ARBA" id="ARBA00023136"/>
    </source>
</evidence>
<protein>
    <recommendedName>
        <fullName evidence="4">Cadherin N-terminal domain-containing protein</fullName>
    </recommendedName>
</protein>
<dbReference type="Ensembl" id="ENSNMLT00000014714.1">
    <property type="protein sequence ID" value="ENSNMLP00000013059.1"/>
    <property type="gene ID" value="ENSNMLG00000008816.1"/>
</dbReference>
<organism evidence="5 6">
    <name type="scientific">Neogobius melanostomus</name>
    <name type="common">round goby</name>
    <dbReference type="NCBI Taxonomy" id="47308"/>
    <lineage>
        <taxon>Eukaryota</taxon>
        <taxon>Metazoa</taxon>
        <taxon>Chordata</taxon>
        <taxon>Craniata</taxon>
        <taxon>Vertebrata</taxon>
        <taxon>Euteleostomi</taxon>
        <taxon>Actinopterygii</taxon>
        <taxon>Neopterygii</taxon>
        <taxon>Teleostei</taxon>
        <taxon>Neoteleostei</taxon>
        <taxon>Acanthomorphata</taxon>
        <taxon>Gobiaria</taxon>
        <taxon>Gobiiformes</taxon>
        <taxon>Gobioidei</taxon>
        <taxon>Gobiidae</taxon>
        <taxon>Benthophilinae</taxon>
        <taxon>Neogobiini</taxon>
        <taxon>Neogobius</taxon>
    </lineage>
</organism>
<dbReference type="GO" id="GO:0016020">
    <property type="term" value="C:membrane"/>
    <property type="evidence" value="ECO:0007669"/>
    <property type="project" value="UniProtKB-SubCell"/>
</dbReference>
<dbReference type="AlphaFoldDB" id="A0A8C6SX87"/>
<keyword evidence="6" id="KW-1185">Reference proteome</keyword>
<sequence length="95" mass="10604">SEILPLHFSLISYCILKQIASGSLSYTVSEEVNIGTSVGNIAKDLTLNVPDLTSRNFLIVSGQKRKYFEVNLKTGHRLRCPSAQQQRDCERVYSG</sequence>
<evidence type="ECO:0000259" key="4">
    <source>
        <dbReference type="Pfam" id="PF08266"/>
    </source>
</evidence>
<dbReference type="SUPFAM" id="SSF49313">
    <property type="entry name" value="Cadherin-like"/>
    <property type="match status" value="1"/>
</dbReference>
<keyword evidence="2" id="KW-0472">Membrane</keyword>
<keyword evidence="3" id="KW-0325">Glycoprotein</keyword>
<feature type="domain" description="Cadherin N-terminal" evidence="4">
    <location>
        <begin position="24"/>
        <end position="76"/>
    </location>
</feature>
<dbReference type="InterPro" id="IPR015919">
    <property type="entry name" value="Cadherin-like_sf"/>
</dbReference>
<evidence type="ECO:0000256" key="3">
    <source>
        <dbReference type="ARBA" id="ARBA00023180"/>
    </source>
</evidence>
<evidence type="ECO:0000313" key="5">
    <source>
        <dbReference type="Ensembl" id="ENSNMLP00000013059.1"/>
    </source>
</evidence>
<evidence type="ECO:0000313" key="6">
    <source>
        <dbReference type="Proteomes" id="UP000694523"/>
    </source>
</evidence>
<proteinExistence type="predicted"/>
<accession>A0A8C6SX87</accession>
<reference evidence="5" key="1">
    <citation type="submission" date="2025-08" db="UniProtKB">
        <authorList>
            <consortium name="Ensembl"/>
        </authorList>
    </citation>
    <scope>IDENTIFICATION</scope>
</reference>
<dbReference type="InterPro" id="IPR013164">
    <property type="entry name" value="Cadherin_N"/>
</dbReference>
<dbReference type="GO" id="GO:0005509">
    <property type="term" value="F:calcium ion binding"/>
    <property type="evidence" value="ECO:0007669"/>
    <property type="project" value="InterPro"/>
</dbReference>
<comment type="subcellular location">
    <subcellularLocation>
        <location evidence="1">Membrane</location>
    </subcellularLocation>
</comment>
<reference evidence="5" key="2">
    <citation type="submission" date="2025-09" db="UniProtKB">
        <authorList>
            <consortium name="Ensembl"/>
        </authorList>
    </citation>
    <scope>IDENTIFICATION</scope>
</reference>
<dbReference type="Pfam" id="PF08266">
    <property type="entry name" value="Cadherin_2"/>
    <property type="match status" value="1"/>
</dbReference>
<name>A0A8C6SX87_9GOBI</name>
<dbReference type="Proteomes" id="UP000694523">
    <property type="component" value="Unplaced"/>
</dbReference>